<feature type="transmembrane region" description="Helical" evidence="9">
    <location>
        <begin position="471"/>
        <end position="498"/>
    </location>
</feature>
<dbReference type="Gene3D" id="3.30.70.1440">
    <property type="entry name" value="Multidrug efflux transporter AcrB pore domain"/>
    <property type="match status" value="1"/>
</dbReference>
<feature type="transmembrane region" description="Helical" evidence="9">
    <location>
        <begin position="439"/>
        <end position="459"/>
    </location>
</feature>
<comment type="similarity">
    <text evidence="2">Belongs to the resistance-nodulation-cell division (RND) (TC 2.A.6) family.</text>
</comment>
<keyword evidence="6 9" id="KW-0812">Transmembrane</keyword>
<evidence type="ECO:0000256" key="1">
    <source>
        <dbReference type="ARBA" id="ARBA00004429"/>
    </source>
</evidence>
<evidence type="ECO:0000256" key="5">
    <source>
        <dbReference type="ARBA" id="ARBA00022519"/>
    </source>
</evidence>
<evidence type="ECO:0000256" key="6">
    <source>
        <dbReference type="ARBA" id="ARBA00022692"/>
    </source>
</evidence>
<protein>
    <submittedName>
        <fullName evidence="10">Multidrug efflux RND transporter permease subunit</fullName>
    </submittedName>
</protein>
<dbReference type="NCBIfam" id="NF000282">
    <property type="entry name" value="RND_permease_1"/>
    <property type="match status" value="1"/>
</dbReference>
<dbReference type="PANTHER" id="PTHR32063">
    <property type="match status" value="1"/>
</dbReference>
<dbReference type="PANTHER" id="PTHR32063:SF13">
    <property type="entry name" value="MULTIDRUG EFFLUX PUMP SUBUNIT ACRB-RELATED"/>
    <property type="match status" value="1"/>
</dbReference>
<feature type="transmembrane region" description="Helical" evidence="9">
    <location>
        <begin position="868"/>
        <end position="886"/>
    </location>
</feature>
<feature type="transmembrane region" description="Helical" evidence="9">
    <location>
        <begin position="366"/>
        <end position="386"/>
    </location>
</feature>
<evidence type="ECO:0000256" key="2">
    <source>
        <dbReference type="ARBA" id="ARBA00010942"/>
    </source>
</evidence>
<feature type="transmembrane region" description="Helical" evidence="9">
    <location>
        <begin position="999"/>
        <end position="1025"/>
    </location>
</feature>
<dbReference type="InterPro" id="IPR027463">
    <property type="entry name" value="AcrB_DN_DC_subdom"/>
</dbReference>
<feature type="transmembrane region" description="Helical" evidence="9">
    <location>
        <begin position="12"/>
        <end position="31"/>
    </location>
</feature>
<evidence type="ECO:0000256" key="8">
    <source>
        <dbReference type="ARBA" id="ARBA00023136"/>
    </source>
</evidence>
<keyword evidence="7 9" id="KW-1133">Transmembrane helix</keyword>
<dbReference type="InterPro" id="IPR004764">
    <property type="entry name" value="MdtF-like"/>
</dbReference>
<sequence length="1038" mass="113419">MFSRFFINRPIFASVISIIIVIGGFMAMRGLPVEEYPQLTPPQVSVSATYTGANADVIANTVASVIEDQVNGVENMIYMQSVSSSSGSMSLSVYFKIGTDPKQATIDVNNRVQAALSRLPDEVQQIGVTVRERSGSILGVVAFTNPNMSSTELSNYVILNIADEIKRVKGVGDVNIVGNKDYAMRIWIKPDLLSKYSLSISEVLSAIKVQNSQYAAGKIGEAPMQGETPYVYSIKADGRFKSPEQFNNIILRADNDGNILRLKDVAEIEIGSQNYSTQSFLSNETMAPMLLNLQNGANAVETMGLIRAKLDELSKNYPAGLKHYVSYDTTKFVEISIEEVVKTFCEAMLLVLIVIYMFLKSFRATIIPMLAVPVSIIGTFAGFYALGFSINLITLFALVLAIGIVVDDAIIVIENVERIMHEEPNLSVKEATIKAMEEVTTPVISIVLVLSAVFVPVSFMEGFVGVIQKQFALTLVTSVCISGFVALTLTPALCGVMLKRQHSEPFWFVKKFNDFFDWSTGVFSTGVAKVLRHVIPSLIIVGVIIWSMVGLFKILPSSLVPYEDKGYAMAITSLPSASSSQRTIKEMQEISAKFLSNENVKSVTAIAGFDMLSSVLRENAGIAFIELKDWSERKAPKDQIFSLVGPFSGMLAPSKESLSFVMNLPPIMGLSMTGGFDMYLQNRSGKSYNEIEQDTLKVVAAANARPELTRVRTTLDTTFPQYDIHIDEDKANLLGVSKSDIFSTIAATIGGYYVNDFSMYGKTYRVYVRAKESFRNSADDIRNIFIKNSKGDMVPLNAVATLTRSMGADLVERFNLFPAAKIMGEPAPGYSSGDALNAIEEVVRQTLSPDEYAVAWSGTAYQEKDSTGAGSTAFIFGMIFVFLILAAQYERWLIPLAVITAVPFAVFGSLVATYARGLENDIYFQIGLLLLIGLSAKNAILIVEFAMAEREKGRAIFDAAINAARLRFRPIVMTSIAFTLGIFPMVISSGAGAASRHSLATGLIGGMIAATTIAIFFVPLFYYLLEKLNAKFKGVKDA</sequence>
<dbReference type="RefSeq" id="WP_284938216.1">
    <property type="nucleotide sequence ID" value="NZ_JANURM010000014.1"/>
</dbReference>
<dbReference type="InterPro" id="IPR001036">
    <property type="entry name" value="Acrflvin-R"/>
</dbReference>
<dbReference type="EMBL" id="JANURM010000014">
    <property type="protein sequence ID" value="MDL0089540.1"/>
    <property type="molecule type" value="Genomic_DNA"/>
</dbReference>
<dbReference type="NCBIfam" id="TIGR00915">
    <property type="entry name" value="2A0602"/>
    <property type="match status" value="1"/>
</dbReference>
<dbReference type="SUPFAM" id="SSF82714">
    <property type="entry name" value="Multidrug efflux transporter AcrB TolC docking domain, DN and DC subdomains"/>
    <property type="match status" value="2"/>
</dbReference>
<gene>
    <name evidence="10" type="ORF">NYG85_09240</name>
</gene>
<keyword evidence="5" id="KW-0997">Cell inner membrane</keyword>
<dbReference type="Pfam" id="PF00873">
    <property type="entry name" value="ACR_tran"/>
    <property type="match status" value="1"/>
</dbReference>
<evidence type="ECO:0000256" key="7">
    <source>
        <dbReference type="ARBA" id="ARBA00022989"/>
    </source>
</evidence>
<evidence type="ECO:0000313" key="11">
    <source>
        <dbReference type="Proteomes" id="UP001173801"/>
    </source>
</evidence>
<comment type="subcellular location">
    <subcellularLocation>
        <location evidence="1">Cell inner membrane</location>
        <topology evidence="1">Multi-pass membrane protein</topology>
    </subcellularLocation>
</comment>
<keyword evidence="3" id="KW-0813">Transport</keyword>
<feature type="transmembrane region" description="Helical" evidence="9">
    <location>
        <begin position="340"/>
        <end position="359"/>
    </location>
</feature>
<name>A0ABT7HS55_9BACT</name>
<proteinExistence type="inferred from homology"/>
<feature type="transmembrane region" description="Helical" evidence="9">
    <location>
        <begin position="968"/>
        <end position="987"/>
    </location>
</feature>
<dbReference type="Gene3D" id="3.30.70.1320">
    <property type="entry name" value="Multidrug efflux transporter AcrB pore domain like"/>
    <property type="match status" value="1"/>
</dbReference>
<comment type="caution">
    <text evidence="10">The sequence shown here is derived from an EMBL/GenBank/DDBJ whole genome shotgun (WGS) entry which is preliminary data.</text>
</comment>
<keyword evidence="8 9" id="KW-0472">Membrane</keyword>
<dbReference type="PRINTS" id="PR00702">
    <property type="entry name" value="ACRIFLAVINRP"/>
</dbReference>
<feature type="transmembrane region" description="Helical" evidence="9">
    <location>
        <begin position="922"/>
        <end position="947"/>
    </location>
</feature>
<feature type="transmembrane region" description="Helical" evidence="9">
    <location>
        <begin position="392"/>
        <end position="413"/>
    </location>
</feature>
<evidence type="ECO:0000256" key="9">
    <source>
        <dbReference type="SAM" id="Phobius"/>
    </source>
</evidence>
<keyword evidence="4" id="KW-1003">Cell membrane</keyword>
<dbReference type="Gene3D" id="3.30.2090.10">
    <property type="entry name" value="Multidrug efflux transporter AcrB TolC docking domain, DN and DC subdomains"/>
    <property type="match status" value="2"/>
</dbReference>
<feature type="transmembrane region" description="Helical" evidence="9">
    <location>
        <begin position="893"/>
        <end position="916"/>
    </location>
</feature>
<reference evidence="10" key="2">
    <citation type="journal article" date="2023" name="Microorganisms">
        <title>Isolation and Genomic Characteristics of Cat-Borne Campylobacter felis sp. nov. and Sheep-Borne Campylobacter ovis sp. nov.</title>
        <authorList>
            <person name="Wang H."/>
            <person name="Li Y."/>
            <person name="Gu Y."/>
            <person name="Zhou G."/>
            <person name="Chen X."/>
            <person name="Zhang X."/>
            <person name="Shao Z."/>
            <person name="Zhang J."/>
            <person name="Zhang M."/>
        </authorList>
    </citation>
    <scope>NUCLEOTIDE SEQUENCE</scope>
    <source>
        <strain evidence="10">PS10</strain>
    </source>
</reference>
<accession>A0ABT7HS55</accession>
<keyword evidence="11" id="KW-1185">Reference proteome</keyword>
<dbReference type="Gene3D" id="1.20.1640.10">
    <property type="entry name" value="Multidrug efflux transporter AcrB transmembrane domain"/>
    <property type="match status" value="2"/>
</dbReference>
<organism evidence="10 11">
    <name type="scientific">Campylobacter gastrosuis</name>
    <dbReference type="NCBI Taxonomy" id="2974576"/>
    <lineage>
        <taxon>Bacteria</taxon>
        <taxon>Pseudomonadati</taxon>
        <taxon>Campylobacterota</taxon>
        <taxon>Epsilonproteobacteria</taxon>
        <taxon>Campylobacterales</taxon>
        <taxon>Campylobacteraceae</taxon>
        <taxon>Campylobacter</taxon>
    </lineage>
</organism>
<dbReference type="SUPFAM" id="SSF82866">
    <property type="entry name" value="Multidrug efflux transporter AcrB transmembrane domain"/>
    <property type="match status" value="2"/>
</dbReference>
<evidence type="ECO:0000256" key="4">
    <source>
        <dbReference type="ARBA" id="ARBA00022475"/>
    </source>
</evidence>
<dbReference type="Proteomes" id="UP001173801">
    <property type="component" value="Unassembled WGS sequence"/>
</dbReference>
<feature type="transmembrane region" description="Helical" evidence="9">
    <location>
        <begin position="534"/>
        <end position="555"/>
    </location>
</feature>
<evidence type="ECO:0000256" key="3">
    <source>
        <dbReference type="ARBA" id="ARBA00022448"/>
    </source>
</evidence>
<dbReference type="Gene3D" id="3.30.70.1430">
    <property type="entry name" value="Multidrug efflux transporter AcrB pore domain"/>
    <property type="match status" value="2"/>
</dbReference>
<evidence type="ECO:0000313" key="10">
    <source>
        <dbReference type="EMBL" id="MDL0089540.1"/>
    </source>
</evidence>
<dbReference type="SUPFAM" id="SSF82693">
    <property type="entry name" value="Multidrug efflux transporter AcrB pore domain, PN1, PN2, PC1 and PC2 subdomains"/>
    <property type="match status" value="4"/>
</dbReference>
<reference evidence="10" key="1">
    <citation type="submission" date="2022-08" db="EMBL/GenBank/DDBJ databases">
        <authorList>
            <person name="Wang H."/>
        </authorList>
    </citation>
    <scope>NUCLEOTIDE SEQUENCE</scope>
    <source>
        <strain evidence="10">PS10</strain>
    </source>
</reference>